<dbReference type="RefSeq" id="WP_200386848.1">
    <property type="nucleotide sequence ID" value="NZ_NRSD01000003.1"/>
</dbReference>
<dbReference type="GO" id="GO:0006020">
    <property type="term" value="P:inositol metabolic process"/>
    <property type="evidence" value="ECO:0007669"/>
    <property type="project" value="TreeGrafter"/>
</dbReference>
<dbReference type="InterPro" id="IPR020550">
    <property type="entry name" value="Inositol_monophosphatase_CS"/>
</dbReference>
<evidence type="ECO:0000313" key="6">
    <source>
        <dbReference type="Proteomes" id="UP001138802"/>
    </source>
</evidence>
<proteinExistence type="inferred from homology"/>
<dbReference type="PANTHER" id="PTHR20854">
    <property type="entry name" value="INOSITOL MONOPHOSPHATASE"/>
    <property type="match status" value="1"/>
</dbReference>
<keyword evidence="3 4" id="KW-0460">Magnesium</keyword>
<evidence type="ECO:0000256" key="4">
    <source>
        <dbReference type="PIRSR" id="PIRSR600760-2"/>
    </source>
</evidence>
<dbReference type="Gene3D" id="3.30.540.10">
    <property type="entry name" value="Fructose-1,6-Bisphosphatase, subunit A, domain 1"/>
    <property type="match status" value="1"/>
</dbReference>
<comment type="cofactor">
    <cofactor evidence="4">
        <name>Mg(2+)</name>
        <dbReference type="ChEBI" id="CHEBI:18420"/>
    </cofactor>
</comment>
<comment type="caution">
    <text evidence="5">The sequence shown here is derived from an EMBL/GenBank/DDBJ whole genome shotgun (WGS) entry which is preliminary data.</text>
</comment>
<comment type="similarity">
    <text evidence="1">Belongs to the inositol monophosphatase superfamily.</text>
</comment>
<evidence type="ECO:0000256" key="2">
    <source>
        <dbReference type="ARBA" id="ARBA00022723"/>
    </source>
</evidence>
<feature type="binding site" evidence="4">
    <location>
        <position position="219"/>
    </location>
    <ligand>
        <name>Mg(2+)</name>
        <dbReference type="ChEBI" id="CHEBI:18420"/>
        <label>1</label>
        <note>catalytic</note>
    </ligand>
</feature>
<dbReference type="CDD" id="cd01637">
    <property type="entry name" value="IMPase_like"/>
    <property type="match status" value="1"/>
</dbReference>
<dbReference type="PROSITE" id="PS00630">
    <property type="entry name" value="IMP_2"/>
    <property type="match status" value="1"/>
</dbReference>
<evidence type="ECO:0000313" key="5">
    <source>
        <dbReference type="EMBL" id="MBK1644052.1"/>
    </source>
</evidence>
<keyword evidence="6" id="KW-1185">Reference proteome</keyword>
<dbReference type="EMBL" id="NRSD01000003">
    <property type="protein sequence ID" value="MBK1644052.1"/>
    <property type="molecule type" value="Genomic_DNA"/>
</dbReference>
<dbReference type="Proteomes" id="UP001138802">
    <property type="component" value="Unassembled WGS sequence"/>
</dbReference>
<feature type="binding site" evidence="4">
    <location>
        <position position="98"/>
    </location>
    <ligand>
        <name>Mg(2+)</name>
        <dbReference type="ChEBI" id="CHEBI:18420"/>
        <label>1</label>
        <note>catalytic</note>
    </ligand>
</feature>
<protein>
    <submittedName>
        <fullName evidence="5">Inositol monophosphatase</fullName>
    </submittedName>
</protein>
<dbReference type="GO" id="GO:0046854">
    <property type="term" value="P:phosphatidylinositol phosphate biosynthetic process"/>
    <property type="evidence" value="ECO:0007669"/>
    <property type="project" value="InterPro"/>
</dbReference>
<accession>A0A9X0WG64</accession>
<dbReference type="AlphaFoldDB" id="A0A9X0WG64"/>
<keyword evidence="2 4" id="KW-0479">Metal-binding</keyword>
<dbReference type="GO" id="GO:0046872">
    <property type="term" value="F:metal ion binding"/>
    <property type="evidence" value="ECO:0007669"/>
    <property type="project" value="UniProtKB-KW"/>
</dbReference>
<feature type="binding site" evidence="4">
    <location>
        <position position="97"/>
    </location>
    <ligand>
        <name>Mg(2+)</name>
        <dbReference type="ChEBI" id="CHEBI:18420"/>
        <label>1</label>
        <note>catalytic</note>
    </ligand>
</feature>
<sequence>MTPDPDSIREILQATATAEILPRFRRCEDGGMSASPTAHKADGSLVTETDRAVQARIAAAIARRHPTTPLLGEEMQRAQQDRLLAAGEHGVWILDPLDGTSNYALGFPGFAISIAYLEHGASRFGMILDPVRQECFHAIRGEGAFLNGVTIRPVATSDQLSDGLAMVDLKRLPPSRIPRLFRPGGFRSQRNLGSVALDWCWLAAGRFQLYLHGGQRLWDYAAGRLIASEAGAASALYAGDGITQDDAISLEPRLAVAAANEGLLKTWLDFIELPFEDAA</sequence>
<dbReference type="PANTHER" id="PTHR20854:SF4">
    <property type="entry name" value="INOSITOL-1-MONOPHOSPHATASE-RELATED"/>
    <property type="match status" value="1"/>
</dbReference>
<dbReference type="GO" id="GO:0008934">
    <property type="term" value="F:inositol monophosphate 1-phosphatase activity"/>
    <property type="evidence" value="ECO:0007669"/>
    <property type="project" value="TreeGrafter"/>
</dbReference>
<dbReference type="Pfam" id="PF00459">
    <property type="entry name" value="Inositol_P"/>
    <property type="match status" value="1"/>
</dbReference>
<dbReference type="InterPro" id="IPR000760">
    <property type="entry name" value="Inositol_monophosphatase-like"/>
</dbReference>
<name>A0A9X0WG64_9GAMM</name>
<evidence type="ECO:0000256" key="3">
    <source>
        <dbReference type="ARBA" id="ARBA00022842"/>
    </source>
</evidence>
<dbReference type="SUPFAM" id="SSF56655">
    <property type="entry name" value="Carbohydrate phosphatase"/>
    <property type="match status" value="1"/>
</dbReference>
<dbReference type="GO" id="GO:0007165">
    <property type="term" value="P:signal transduction"/>
    <property type="evidence" value="ECO:0007669"/>
    <property type="project" value="TreeGrafter"/>
</dbReference>
<feature type="binding site" evidence="4">
    <location>
        <position position="73"/>
    </location>
    <ligand>
        <name>Mg(2+)</name>
        <dbReference type="ChEBI" id="CHEBI:18420"/>
        <label>1</label>
        <note>catalytic</note>
    </ligand>
</feature>
<reference evidence="5 6" key="1">
    <citation type="journal article" date="2020" name="Microorganisms">
        <title>Osmotic Adaptation and Compatible Solute Biosynthesis of Phototrophic Bacteria as Revealed from Genome Analyses.</title>
        <authorList>
            <person name="Imhoff J.F."/>
            <person name="Rahn T."/>
            <person name="Kunzel S."/>
            <person name="Keller A."/>
            <person name="Neulinger S.C."/>
        </authorList>
    </citation>
    <scope>NUCLEOTIDE SEQUENCE [LARGE SCALE GENOMIC DNA]</scope>
    <source>
        <strain evidence="5 6">DSM 21303</strain>
    </source>
</reference>
<dbReference type="Gene3D" id="3.40.190.80">
    <property type="match status" value="1"/>
</dbReference>
<feature type="binding site" evidence="4">
    <location>
        <position position="95"/>
    </location>
    <ligand>
        <name>Mg(2+)</name>
        <dbReference type="ChEBI" id="CHEBI:18420"/>
        <label>1</label>
        <note>catalytic</note>
    </ligand>
</feature>
<gene>
    <name evidence="5" type="ORF">CKO25_05155</name>
</gene>
<evidence type="ECO:0000256" key="1">
    <source>
        <dbReference type="ARBA" id="ARBA00009759"/>
    </source>
</evidence>
<organism evidence="5 6">
    <name type="scientific">Thiocapsa imhoffii</name>
    <dbReference type="NCBI Taxonomy" id="382777"/>
    <lineage>
        <taxon>Bacteria</taxon>
        <taxon>Pseudomonadati</taxon>
        <taxon>Pseudomonadota</taxon>
        <taxon>Gammaproteobacteria</taxon>
        <taxon>Chromatiales</taxon>
        <taxon>Chromatiaceae</taxon>
        <taxon>Thiocapsa</taxon>
    </lineage>
</organism>
<dbReference type="PRINTS" id="PR00377">
    <property type="entry name" value="IMPHPHTASES"/>
</dbReference>